<sequence length="342" mass="37874">MAVKKSKGFKTNNKGLHHHANARGGDKLRVRTRKLVFLCDVFPKAGMIYPFFRKITNQSQRDARIASAMRIHVPRMKTRIVSSEMALVFEKATEHVLAGGRDYGTDPLKFMAELHERPGMPPWVSKMHPYDIEEHCTLTKSTNKFLHNAASTLVWGGEDSELTDWFRRGGMTSEHNGLDDPGKLDDLAGQLHFEDADNVDDTAMELDADIRHPSSTTNTGTAPLALDPFDTDYAVTAASGIKPESPVRAVNGSDVPNTDFRATMEKLHLTIRLKNSAQPLSDGVGLEEPTSNLSLGAHSTPGCADNSDVTVKEDAEEESEIEKDTEKRMKKEDVDDDEIMDV</sequence>
<feature type="region of interest" description="Disordered" evidence="1">
    <location>
        <begin position="1"/>
        <end position="25"/>
    </location>
</feature>
<name>A0AAE0XIQ7_9PEZI</name>
<comment type="caution">
    <text evidence="2">The sequence shown here is derived from an EMBL/GenBank/DDBJ whole genome shotgun (WGS) entry which is preliminary data.</text>
</comment>
<gene>
    <name evidence="2" type="ORF">B0T22DRAFT_533277</name>
</gene>
<accession>A0AAE0XIQ7</accession>
<evidence type="ECO:0000256" key="1">
    <source>
        <dbReference type="SAM" id="MobiDB-lite"/>
    </source>
</evidence>
<reference evidence="2" key="1">
    <citation type="journal article" date="2023" name="Mol. Phylogenet. Evol.">
        <title>Genome-scale phylogeny and comparative genomics of the fungal order Sordariales.</title>
        <authorList>
            <person name="Hensen N."/>
            <person name="Bonometti L."/>
            <person name="Westerberg I."/>
            <person name="Brannstrom I.O."/>
            <person name="Guillou S."/>
            <person name="Cros-Aarteil S."/>
            <person name="Calhoun S."/>
            <person name="Haridas S."/>
            <person name="Kuo A."/>
            <person name="Mondo S."/>
            <person name="Pangilinan J."/>
            <person name="Riley R."/>
            <person name="LaButti K."/>
            <person name="Andreopoulos B."/>
            <person name="Lipzen A."/>
            <person name="Chen C."/>
            <person name="Yan M."/>
            <person name="Daum C."/>
            <person name="Ng V."/>
            <person name="Clum A."/>
            <person name="Steindorff A."/>
            <person name="Ohm R.A."/>
            <person name="Martin F."/>
            <person name="Silar P."/>
            <person name="Natvig D.O."/>
            <person name="Lalanne C."/>
            <person name="Gautier V."/>
            <person name="Ament-Velasquez S.L."/>
            <person name="Kruys A."/>
            <person name="Hutchinson M.I."/>
            <person name="Powell A.J."/>
            <person name="Barry K."/>
            <person name="Miller A.N."/>
            <person name="Grigoriev I.V."/>
            <person name="Debuchy R."/>
            <person name="Gladieux P."/>
            <person name="Hiltunen Thoren M."/>
            <person name="Johannesson H."/>
        </authorList>
    </citation>
    <scope>NUCLEOTIDE SEQUENCE</scope>
    <source>
        <strain evidence="2">CBS 314.62</strain>
    </source>
</reference>
<protein>
    <submittedName>
        <fullName evidence="2">Uncharacterized protein</fullName>
    </submittedName>
</protein>
<feature type="compositionally biased region" description="Basic and acidic residues" evidence="1">
    <location>
        <begin position="322"/>
        <end position="333"/>
    </location>
</feature>
<dbReference type="AlphaFoldDB" id="A0AAE0XIQ7"/>
<organism evidence="2 3">
    <name type="scientific">Podospora appendiculata</name>
    <dbReference type="NCBI Taxonomy" id="314037"/>
    <lineage>
        <taxon>Eukaryota</taxon>
        <taxon>Fungi</taxon>
        <taxon>Dikarya</taxon>
        <taxon>Ascomycota</taxon>
        <taxon>Pezizomycotina</taxon>
        <taxon>Sordariomycetes</taxon>
        <taxon>Sordariomycetidae</taxon>
        <taxon>Sordariales</taxon>
        <taxon>Podosporaceae</taxon>
        <taxon>Podospora</taxon>
    </lineage>
</organism>
<feature type="region of interest" description="Disordered" evidence="1">
    <location>
        <begin position="279"/>
        <end position="342"/>
    </location>
</feature>
<reference evidence="2" key="2">
    <citation type="submission" date="2023-06" db="EMBL/GenBank/DDBJ databases">
        <authorList>
            <consortium name="Lawrence Berkeley National Laboratory"/>
            <person name="Haridas S."/>
            <person name="Hensen N."/>
            <person name="Bonometti L."/>
            <person name="Westerberg I."/>
            <person name="Brannstrom I.O."/>
            <person name="Guillou S."/>
            <person name="Cros-Aarteil S."/>
            <person name="Calhoun S."/>
            <person name="Kuo A."/>
            <person name="Mondo S."/>
            <person name="Pangilinan J."/>
            <person name="Riley R."/>
            <person name="Labutti K."/>
            <person name="Andreopoulos B."/>
            <person name="Lipzen A."/>
            <person name="Chen C."/>
            <person name="Yanf M."/>
            <person name="Daum C."/>
            <person name="Ng V."/>
            <person name="Clum A."/>
            <person name="Steindorff A."/>
            <person name="Ohm R."/>
            <person name="Martin F."/>
            <person name="Silar P."/>
            <person name="Natvig D."/>
            <person name="Lalanne C."/>
            <person name="Gautier V."/>
            <person name="Ament-Velasquez S.L."/>
            <person name="Kruys A."/>
            <person name="Hutchinson M.I."/>
            <person name="Powell A.J."/>
            <person name="Barry K."/>
            <person name="Miller A.N."/>
            <person name="Grigoriev I.V."/>
            <person name="Debuchy R."/>
            <person name="Gladieux P."/>
            <person name="Thoren M.H."/>
            <person name="Johannesson H."/>
        </authorList>
    </citation>
    <scope>NUCLEOTIDE SEQUENCE</scope>
    <source>
        <strain evidence="2">CBS 314.62</strain>
    </source>
</reference>
<dbReference type="EMBL" id="JAULSO010000001">
    <property type="protein sequence ID" value="KAK3694172.1"/>
    <property type="molecule type" value="Genomic_DNA"/>
</dbReference>
<dbReference type="Proteomes" id="UP001270362">
    <property type="component" value="Unassembled WGS sequence"/>
</dbReference>
<evidence type="ECO:0000313" key="3">
    <source>
        <dbReference type="Proteomes" id="UP001270362"/>
    </source>
</evidence>
<proteinExistence type="predicted"/>
<evidence type="ECO:0000313" key="2">
    <source>
        <dbReference type="EMBL" id="KAK3694172.1"/>
    </source>
</evidence>
<keyword evidence="3" id="KW-1185">Reference proteome</keyword>